<proteinExistence type="predicted"/>
<organism evidence="3 4">
    <name type="scientific">Helobdella robusta</name>
    <name type="common">Californian leech</name>
    <dbReference type="NCBI Taxonomy" id="6412"/>
    <lineage>
        <taxon>Eukaryota</taxon>
        <taxon>Metazoa</taxon>
        <taxon>Spiralia</taxon>
        <taxon>Lophotrochozoa</taxon>
        <taxon>Annelida</taxon>
        <taxon>Clitellata</taxon>
        <taxon>Hirudinea</taxon>
        <taxon>Rhynchobdellida</taxon>
        <taxon>Glossiphoniidae</taxon>
        <taxon>Helobdella</taxon>
    </lineage>
</organism>
<keyword evidence="4" id="KW-1185">Reference proteome</keyword>
<evidence type="ECO:0000313" key="3">
    <source>
        <dbReference type="EnsemblMetazoa" id="HelroP169117"/>
    </source>
</evidence>
<dbReference type="InParanoid" id="T1F1F3"/>
<gene>
    <name evidence="3" type="primary">20202653</name>
    <name evidence="2" type="ORF">HELRODRAFT_169117</name>
</gene>
<feature type="region of interest" description="Disordered" evidence="1">
    <location>
        <begin position="179"/>
        <end position="218"/>
    </location>
</feature>
<dbReference type="EnsemblMetazoa" id="HelroT169117">
    <property type="protein sequence ID" value="HelroP169117"/>
    <property type="gene ID" value="HelroG169117"/>
</dbReference>
<reference evidence="2 4" key="2">
    <citation type="journal article" date="2013" name="Nature">
        <title>Insights into bilaterian evolution from three spiralian genomes.</title>
        <authorList>
            <person name="Simakov O."/>
            <person name="Marletaz F."/>
            <person name="Cho S.J."/>
            <person name="Edsinger-Gonzales E."/>
            <person name="Havlak P."/>
            <person name="Hellsten U."/>
            <person name="Kuo D.H."/>
            <person name="Larsson T."/>
            <person name="Lv J."/>
            <person name="Arendt D."/>
            <person name="Savage R."/>
            <person name="Osoegawa K."/>
            <person name="de Jong P."/>
            <person name="Grimwood J."/>
            <person name="Chapman J.A."/>
            <person name="Shapiro H."/>
            <person name="Aerts A."/>
            <person name="Otillar R.P."/>
            <person name="Terry A.Y."/>
            <person name="Boore J.L."/>
            <person name="Grigoriev I.V."/>
            <person name="Lindberg D.R."/>
            <person name="Seaver E.C."/>
            <person name="Weisblat D.A."/>
            <person name="Putnam N.H."/>
            <person name="Rokhsar D.S."/>
        </authorList>
    </citation>
    <scope>NUCLEOTIDE SEQUENCE</scope>
</reference>
<dbReference type="GeneID" id="20202653"/>
<protein>
    <submittedName>
        <fullName evidence="2 3">Uncharacterized protein</fullName>
    </submittedName>
</protein>
<evidence type="ECO:0000313" key="4">
    <source>
        <dbReference type="Proteomes" id="UP000015101"/>
    </source>
</evidence>
<sequence length="218" mass="25378">MWRNSVVPIYKKVDRDSGDNYISISLTCVCCRLMEAELTAARTLVNNAQENETEASLLTKNVKQQFMELAELMGEGAMDLVKKKEEAAKQLQMKAIELDQANTKYEVLQHQFLLMEHSYNENLNKIKELEHTLGMEETEKQRELRKKEKLERDLKQAKDENDTQTSEILIMRSTIESLKSDLSKQQQQAKENKSQKTFPMTGVLKCKKHHARKHPDFF</sequence>
<feature type="compositionally biased region" description="Basic residues" evidence="1">
    <location>
        <begin position="205"/>
        <end position="218"/>
    </location>
</feature>
<dbReference type="KEGG" id="hro:HELRODRAFT_169117"/>
<dbReference type="EMBL" id="KB096080">
    <property type="protein sequence ID" value="ESO08312.1"/>
    <property type="molecule type" value="Genomic_DNA"/>
</dbReference>
<evidence type="ECO:0000313" key="2">
    <source>
        <dbReference type="EMBL" id="ESO08312.1"/>
    </source>
</evidence>
<accession>T1F1F3</accession>
<dbReference type="RefSeq" id="XP_009013242.1">
    <property type="nucleotide sequence ID" value="XM_009014994.1"/>
</dbReference>
<reference evidence="3" key="3">
    <citation type="submission" date="2015-06" db="UniProtKB">
        <authorList>
            <consortium name="EnsemblMetazoa"/>
        </authorList>
    </citation>
    <scope>IDENTIFICATION</scope>
</reference>
<dbReference type="Proteomes" id="UP000015101">
    <property type="component" value="Unassembled WGS sequence"/>
</dbReference>
<dbReference type="EMBL" id="AMQM01003185">
    <property type="status" value="NOT_ANNOTATED_CDS"/>
    <property type="molecule type" value="Genomic_DNA"/>
</dbReference>
<reference evidence="4" key="1">
    <citation type="submission" date="2012-12" db="EMBL/GenBank/DDBJ databases">
        <authorList>
            <person name="Hellsten U."/>
            <person name="Grimwood J."/>
            <person name="Chapman J.A."/>
            <person name="Shapiro H."/>
            <person name="Aerts A."/>
            <person name="Otillar R.P."/>
            <person name="Terry A.Y."/>
            <person name="Boore J.L."/>
            <person name="Simakov O."/>
            <person name="Marletaz F."/>
            <person name="Cho S.-J."/>
            <person name="Edsinger-Gonzales E."/>
            <person name="Havlak P."/>
            <person name="Kuo D.-H."/>
            <person name="Larsson T."/>
            <person name="Lv J."/>
            <person name="Arendt D."/>
            <person name="Savage R."/>
            <person name="Osoegawa K."/>
            <person name="de Jong P."/>
            <person name="Lindberg D.R."/>
            <person name="Seaver E.C."/>
            <person name="Weisblat D.A."/>
            <person name="Putnam N.H."/>
            <person name="Grigoriev I.V."/>
            <person name="Rokhsar D.S."/>
        </authorList>
    </citation>
    <scope>NUCLEOTIDE SEQUENCE</scope>
</reference>
<dbReference type="HOGENOM" id="CLU_1268135_0_0_1"/>
<dbReference type="AlphaFoldDB" id="T1F1F3"/>
<evidence type="ECO:0000256" key="1">
    <source>
        <dbReference type="SAM" id="MobiDB-lite"/>
    </source>
</evidence>
<feature type="compositionally biased region" description="Basic and acidic residues" evidence="1">
    <location>
        <begin position="136"/>
        <end position="161"/>
    </location>
</feature>
<name>T1F1F3_HELRO</name>
<dbReference type="CTD" id="20202653"/>
<feature type="region of interest" description="Disordered" evidence="1">
    <location>
        <begin position="136"/>
        <end position="166"/>
    </location>
</feature>